<dbReference type="AlphaFoldDB" id="A0A382J9I8"/>
<reference evidence="2" key="1">
    <citation type="submission" date="2018-05" db="EMBL/GenBank/DDBJ databases">
        <authorList>
            <person name="Lanie J.A."/>
            <person name="Ng W.-L."/>
            <person name="Kazmierczak K.M."/>
            <person name="Andrzejewski T.M."/>
            <person name="Davidsen T.M."/>
            <person name="Wayne K.J."/>
            <person name="Tettelin H."/>
            <person name="Glass J.I."/>
            <person name="Rusch D."/>
            <person name="Podicherti R."/>
            <person name="Tsui H.-C.T."/>
            <person name="Winkler M.E."/>
        </authorList>
    </citation>
    <scope>NUCLEOTIDE SEQUENCE</scope>
</reference>
<dbReference type="EMBL" id="UINC01072899">
    <property type="protein sequence ID" value="SVC08874.1"/>
    <property type="molecule type" value="Genomic_DNA"/>
</dbReference>
<proteinExistence type="predicted"/>
<organism evidence="2">
    <name type="scientific">marine metagenome</name>
    <dbReference type="NCBI Taxonomy" id="408172"/>
    <lineage>
        <taxon>unclassified sequences</taxon>
        <taxon>metagenomes</taxon>
        <taxon>ecological metagenomes</taxon>
    </lineage>
</organism>
<feature type="region of interest" description="Disordered" evidence="1">
    <location>
        <begin position="1"/>
        <end position="21"/>
    </location>
</feature>
<name>A0A382J9I8_9ZZZZ</name>
<gene>
    <name evidence="2" type="ORF">METZ01_LOCUS261728</name>
</gene>
<evidence type="ECO:0000256" key="1">
    <source>
        <dbReference type="SAM" id="MobiDB-lite"/>
    </source>
</evidence>
<sequence length="32" mass="3434">MPTHSSATGASSGDSWPESSRLTLRRPYVTVV</sequence>
<accession>A0A382J9I8</accession>
<feature type="non-terminal residue" evidence="2">
    <location>
        <position position="32"/>
    </location>
</feature>
<protein>
    <submittedName>
        <fullName evidence="2">Uncharacterized protein</fullName>
    </submittedName>
</protein>
<evidence type="ECO:0000313" key="2">
    <source>
        <dbReference type="EMBL" id="SVC08874.1"/>
    </source>
</evidence>